<evidence type="ECO:0000313" key="2">
    <source>
        <dbReference type="Proteomes" id="UP000076078"/>
    </source>
</evidence>
<sequence>MTRNNSSVIIRPYFTKDKDFLSKICRLPINSNILTLQAYSICQDYSVRRSMCQNGYIYVAEDEKDSSVVGGICVYEKKLRFDGKDILFFYPFDAIVDQRYRNLRILQRLADYATDVYLKHSDMEPIIYSSTLINSKVDRFYSNSSMVQIVEQVQHAWKVDFKYPYNGKLLSDSRFKMWIERDPEHVKTILEKYFYNYQMVPTDFDELIKCKFWKYTWFAEFKEPGKEPMLASISIWDQNKVCNLVKLDGNGADPSRRSKFLQLFACFTNQSKDSLSRFDIFKELLIHVHNESLGQGVDYLFIGLAKTDPIEPYFPLLPGIKSLPFALHFCIGGHYDREQLLEIGKDKPFFQDPRDYGIILLHKDSSSSGNDPLLFNSPISSKL</sequence>
<dbReference type="OMA" id="SIWDQNK"/>
<organism evidence="1 2">
    <name type="scientific">Tieghemostelium lacteum</name>
    <name type="common">Slime mold</name>
    <name type="synonym">Dictyostelium lacteum</name>
    <dbReference type="NCBI Taxonomy" id="361077"/>
    <lineage>
        <taxon>Eukaryota</taxon>
        <taxon>Amoebozoa</taxon>
        <taxon>Evosea</taxon>
        <taxon>Eumycetozoa</taxon>
        <taxon>Dictyostelia</taxon>
        <taxon>Dictyosteliales</taxon>
        <taxon>Raperosteliaceae</taxon>
        <taxon>Tieghemostelium</taxon>
    </lineage>
</organism>
<dbReference type="FunCoup" id="A0A151ZJ79">
    <property type="interactions" value="738"/>
</dbReference>
<dbReference type="InParanoid" id="A0A151ZJ79"/>
<dbReference type="EMBL" id="LODT01000023">
    <property type="protein sequence ID" value="KYQ93940.1"/>
    <property type="molecule type" value="Genomic_DNA"/>
</dbReference>
<dbReference type="SUPFAM" id="SSF55729">
    <property type="entry name" value="Acyl-CoA N-acyltransferases (Nat)"/>
    <property type="match status" value="1"/>
</dbReference>
<proteinExistence type="predicted"/>
<comment type="caution">
    <text evidence="1">The sequence shown here is derived from an EMBL/GenBank/DDBJ whole genome shotgun (WGS) entry which is preliminary data.</text>
</comment>
<name>A0A151ZJ79_TIELA</name>
<accession>A0A151ZJ79</accession>
<dbReference type="OrthoDB" id="16743at2759"/>
<keyword evidence="2" id="KW-1185">Reference proteome</keyword>
<gene>
    <name evidence="1" type="ORF">DLAC_04827</name>
</gene>
<dbReference type="Proteomes" id="UP000076078">
    <property type="component" value="Unassembled WGS sequence"/>
</dbReference>
<protein>
    <submittedName>
        <fullName evidence="1">Uncharacterized protein</fullName>
    </submittedName>
</protein>
<evidence type="ECO:0000313" key="1">
    <source>
        <dbReference type="EMBL" id="KYQ93940.1"/>
    </source>
</evidence>
<dbReference type="InterPro" id="IPR016181">
    <property type="entry name" value="Acyl_CoA_acyltransferase"/>
</dbReference>
<dbReference type="AlphaFoldDB" id="A0A151ZJ79"/>
<reference evidence="1 2" key="1">
    <citation type="submission" date="2015-12" db="EMBL/GenBank/DDBJ databases">
        <title>Dictyostelia acquired genes for synthesis and detection of signals that induce cell-type specialization by lateral gene transfer from prokaryotes.</title>
        <authorList>
            <person name="Gloeckner G."/>
            <person name="Schaap P."/>
        </authorList>
    </citation>
    <scope>NUCLEOTIDE SEQUENCE [LARGE SCALE GENOMIC DNA]</scope>
    <source>
        <strain evidence="1 2">TK</strain>
    </source>
</reference>